<accession>A0A4C2AHT1</accession>
<gene>
    <name evidence="2" type="ORF">EVAR_70886_1</name>
</gene>
<feature type="compositionally biased region" description="Polar residues" evidence="1">
    <location>
        <begin position="130"/>
        <end position="139"/>
    </location>
</feature>
<proteinExistence type="predicted"/>
<name>A0A4C2AHT1_EUMVA</name>
<keyword evidence="3" id="KW-1185">Reference proteome</keyword>
<protein>
    <submittedName>
        <fullName evidence="2">Uncharacterized protein</fullName>
    </submittedName>
</protein>
<dbReference type="Proteomes" id="UP000299102">
    <property type="component" value="Unassembled WGS sequence"/>
</dbReference>
<feature type="compositionally biased region" description="Basic and acidic residues" evidence="1">
    <location>
        <begin position="15"/>
        <end position="25"/>
    </location>
</feature>
<evidence type="ECO:0000256" key="1">
    <source>
        <dbReference type="SAM" id="MobiDB-lite"/>
    </source>
</evidence>
<comment type="caution">
    <text evidence="2">The sequence shown here is derived from an EMBL/GenBank/DDBJ whole genome shotgun (WGS) entry which is preliminary data.</text>
</comment>
<sequence length="145" mass="16199">MSCGPAVAHMCGYTDGHRPRDRKETAPSPYDDQWFSSRTSELNNYLLSIPPSLPRNLCHARVICDQASGSKPGPGRHQMNEFALTREREPRRPPGLRTAYGPHRTNFVPSNSPGVCGRPSDGVCRRTPRHQSTPQSTHKPTPDYH</sequence>
<organism evidence="2 3">
    <name type="scientific">Eumeta variegata</name>
    <name type="common">Bagworm moth</name>
    <name type="synonym">Eumeta japonica</name>
    <dbReference type="NCBI Taxonomy" id="151549"/>
    <lineage>
        <taxon>Eukaryota</taxon>
        <taxon>Metazoa</taxon>
        <taxon>Ecdysozoa</taxon>
        <taxon>Arthropoda</taxon>
        <taxon>Hexapoda</taxon>
        <taxon>Insecta</taxon>
        <taxon>Pterygota</taxon>
        <taxon>Neoptera</taxon>
        <taxon>Endopterygota</taxon>
        <taxon>Lepidoptera</taxon>
        <taxon>Glossata</taxon>
        <taxon>Ditrysia</taxon>
        <taxon>Tineoidea</taxon>
        <taxon>Psychidae</taxon>
        <taxon>Oiketicinae</taxon>
        <taxon>Eumeta</taxon>
    </lineage>
</organism>
<dbReference type="AlphaFoldDB" id="A0A4C2AHT1"/>
<feature type="region of interest" description="Disordered" evidence="1">
    <location>
        <begin position="66"/>
        <end position="145"/>
    </location>
</feature>
<evidence type="ECO:0000313" key="3">
    <source>
        <dbReference type="Proteomes" id="UP000299102"/>
    </source>
</evidence>
<evidence type="ECO:0000313" key="2">
    <source>
        <dbReference type="EMBL" id="GBP98207.1"/>
    </source>
</evidence>
<feature type="region of interest" description="Disordered" evidence="1">
    <location>
        <begin position="11"/>
        <end position="30"/>
    </location>
</feature>
<dbReference type="EMBL" id="BGZK01003087">
    <property type="protein sequence ID" value="GBP98207.1"/>
    <property type="molecule type" value="Genomic_DNA"/>
</dbReference>
<reference evidence="2 3" key="1">
    <citation type="journal article" date="2019" name="Commun. Biol.">
        <title>The bagworm genome reveals a unique fibroin gene that provides high tensile strength.</title>
        <authorList>
            <person name="Kono N."/>
            <person name="Nakamura H."/>
            <person name="Ohtoshi R."/>
            <person name="Tomita M."/>
            <person name="Numata K."/>
            <person name="Arakawa K."/>
        </authorList>
    </citation>
    <scope>NUCLEOTIDE SEQUENCE [LARGE SCALE GENOMIC DNA]</scope>
</reference>